<sequence>MPRLTGPPLLWLQFEMMASKYSSILHIYRTLALVISVYLFPMLKQYLKGQRFEGDEAVVAAAQQSQSRSRPCLTLDSDFDSVLDFGDKSIVPCLGRCDLPKHECFDYEDVKPGRIPRNMGWLYNAKSSPQHQLRCGWRPGHIACPVLRMIEKHNCWKARQCSTCKSCCAEPCLAVCCTDQCFTSCKDSPSQDKPLIRIIRHGGQYTISTKPSNIDNSPYGPYPLKYVLNTEDEEYGKLKGKYSVEAKYNDYCFDYTCSQASFVLDFTPPETKCQLPC</sequence>
<name>A0A4C1WE84_EUMVA</name>
<organism evidence="2 3">
    <name type="scientific">Eumeta variegata</name>
    <name type="common">Bagworm moth</name>
    <name type="synonym">Eumeta japonica</name>
    <dbReference type="NCBI Taxonomy" id="151549"/>
    <lineage>
        <taxon>Eukaryota</taxon>
        <taxon>Metazoa</taxon>
        <taxon>Ecdysozoa</taxon>
        <taxon>Arthropoda</taxon>
        <taxon>Hexapoda</taxon>
        <taxon>Insecta</taxon>
        <taxon>Pterygota</taxon>
        <taxon>Neoptera</taxon>
        <taxon>Endopterygota</taxon>
        <taxon>Lepidoptera</taxon>
        <taxon>Glossata</taxon>
        <taxon>Ditrysia</taxon>
        <taxon>Tineoidea</taxon>
        <taxon>Psychidae</taxon>
        <taxon>Oiketicinae</taxon>
        <taxon>Eumeta</taxon>
    </lineage>
</organism>
<feature type="transmembrane region" description="Helical" evidence="1">
    <location>
        <begin position="20"/>
        <end position="41"/>
    </location>
</feature>
<protein>
    <submittedName>
        <fullName evidence="2">Uncharacterized protein</fullName>
    </submittedName>
</protein>
<keyword evidence="1" id="KW-0472">Membrane</keyword>
<evidence type="ECO:0000256" key="1">
    <source>
        <dbReference type="SAM" id="Phobius"/>
    </source>
</evidence>
<keyword evidence="3" id="KW-1185">Reference proteome</keyword>
<keyword evidence="1" id="KW-1133">Transmembrane helix</keyword>
<dbReference type="Proteomes" id="UP000299102">
    <property type="component" value="Unassembled WGS sequence"/>
</dbReference>
<keyword evidence="1" id="KW-0812">Transmembrane</keyword>
<dbReference type="OrthoDB" id="7413153at2759"/>
<comment type="caution">
    <text evidence="2">The sequence shown here is derived from an EMBL/GenBank/DDBJ whole genome shotgun (WGS) entry which is preliminary data.</text>
</comment>
<gene>
    <name evidence="2" type="ORF">EVAR_46208_1</name>
</gene>
<reference evidence="2 3" key="1">
    <citation type="journal article" date="2019" name="Commun. Biol.">
        <title>The bagworm genome reveals a unique fibroin gene that provides high tensile strength.</title>
        <authorList>
            <person name="Kono N."/>
            <person name="Nakamura H."/>
            <person name="Ohtoshi R."/>
            <person name="Tomita M."/>
            <person name="Numata K."/>
            <person name="Arakawa K."/>
        </authorList>
    </citation>
    <scope>NUCLEOTIDE SEQUENCE [LARGE SCALE GENOMIC DNA]</scope>
</reference>
<dbReference type="AlphaFoldDB" id="A0A4C1WE84"/>
<evidence type="ECO:0000313" key="3">
    <source>
        <dbReference type="Proteomes" id="UP000299102"/>
    </source>
</evidence>
<evidence type="ECO:0000313" key="2">
    <source>
        <dbReference type="EMBL" id="GBP49190.1"/>
    </source>
</evidence>
<dbReference type="EMBL" id="BGZK01000539">
    <property type="protein sequence ID" value="GBP49190.1"/>
    <property type="molecule type" value="Genomic_DNA"/>
</dbReference>
<accession>A0A4C1WE84</accession>
<proteinExistence type="predicted"/>